<organism evidence="1 2">
    <name type="scientific">Halorussus caseinilyticus</name>
    <dbReference type="NCBI Taxonomy" id="3034025"/>
    <lineage>
        <taxon>Archaea</taxon>
        <taxon>Methanobacteriati</taxon>
        <taxon>Methanobacteriota</taxon>
        <taxon>Stenosarchaea group</taxon>
        <taxon>Halobacteria</taxon>
        <taxon>Halobacteriales</taxon>
        <taxon>Haladaptataceae</taxon>
        <taxon>Halorussus</taxon>
    </lineage>
</organism>
<dbReference type="RefSeq" id="WP_382208672.1">
    <property type="nucleotide sequence ID" value="NZ_JBHSZH010000002.1"/>
</dbReference>
<keyword evidence="2" id="KW-1185">Reference proteome</keyword>
<comment type="caution">
    <text evidence="1">The sequence shown here is derived from an EMBL/GenBank/DDBJ whole genome shotgun (WGS) entry which is preliminary data.</text>
</comment>
<evidence type="ECO:0000313" key="2">
    <source>
        <dbReference type="Proteomes" id="UP001596407"/>
    </source>
</evidence>
<proteinExistence type="predicted"/>
<evidence type="ECO:0000313" key="1">
    <source>
        <dbReference type="EMBL" id="MFC7079156.1"/>
    </source>
</evidence>
<dbReference type="EMBL" id="JBHSZH010000002">
    <property type="protein sequence ID" value="MFC7079156.1"/>
    <property type="molecule type" value="Genomic_DNA"/>
</dbReference>
<protein>
    <submittedName>
        <fullName evidence="1">Uncharacterized protein</fullName>
    </submittedName>
</protein>
<gene>
    <name evidence="1" type="ORF">ACFQJ6_02375</name>
</gene>
<dbReference type="Proteomes" id="UP001596407">
    <property type="component" value="Unassembled WGS sequence"/>
</dbReference>
<name>A0ABD5WFF3_9EURY</name>
<sequence length="405" mass="44956">MKIRATDRHQNVRTKVAMERTNVWGSVAKELATEIDGSDTEIALGAGLLSGLSVGAGGTGRAIDSIVSNPYGFYQTLTQLISLARNLGLVHELLNSLPEQLVEDLKQKQQVNNPYDKQTESAEYESFKEGWYISYGFYYLASTLVGEKAKTAVKSTKTFSNLMERLESDGKLSEALGYMDAVKGRTTGRAKRVTFELGERAAKGSWHLSKKSGRRVVAGVKTAAGKYDARQRLGSLSDHTLAKIEGYSPETQRFVGPVLSRLGRDGEEFLEEADSDDVTQMMQMRRVMADGGRLTIDESRLWSYRLAKLVGSDEVSSDEYAKYLDNLEAMNHERREELVELTLESDSASAKDAVQFTNDYVRLRQVDRIDSDNVEDNLEDVYQLALTGDSGNFAGAAFRSTVCRK</sequence>
<accession>A0ABD5WFF3</accession>
<reference evidence="1 2" key="1">
    <citation type="journal article" date="2019" name="Int. J. Syst. Evol. Microbiol.">
        <title>The Global Catalogue of Microorganisms (GCM) 10K type strain sequencing project: providing services to taxonomists for standard genome sequencing and annotation.</title>
        <authorList>
            <consortium name="The Broad Institute Genomics Platform"/>
            <consortium name="The Broad Institute Genome Sequencing Center for Infectious Disease"/>
            <person name="Wu L."/>
            <person name="Ma J."/>
        </authorList>
    </citation>
    <scope>NUCLEOTIDE SEQUENCE [LARGE SCALE GENOMIC DNA]</scope>
    <source>
        <strain evidence="1 2">DT72</strain>
    </source>
</reference>
<dbReference type="AlphaFoldDB" id="A0ABD5WFF3"/>